<dbReference type="Proteomes" id="UP000023268">
    <property type="component" value="Unassembled WGS sequence"/>
</dbReference>
<accession>A0A016XGS5</accession>
<dbReference type="STRING" id="1458275.AZ34_09570"/>
<evidence type="ECO:0000313" key="2">
    <source>
        <dbReference type="EMBL" id="EYC51309.1"/>
    </source>
</evidence>
<comment type="caution">
    <text evidence="2">The sequence shown here is derived from an EMBL/GenBank/DDBJ whole genome shotgun (WGS) entry which is preliminary data.</text>
</comment>
<reference evidence="2 3" key="1">
    <citation type="submission" date="2014-02" db="EMBL/GenBank/DDBJ databases">
        <title>Draft Genome of Hylemonella gracilis isolated from the Niagara River.</title>
        <authorList>
            <person name="Pawlowski D.R."/>
            <person name="Koudelka G.B."/>
        </authorList>
    </citation>
    <scope>NUCLEOTIDE SEQUENCE [LARGE SCALE GENOMIC DNA]</scope>
    <source>
        <strain evidence="2 3">Niagara R</strain>
    </source>
</reference>
<dbReference type="AlphaFoldDB" id="A0A016XGS5"/>
<name>A0A016XGS5_9BURK</name>
<dbReference type="EMBL" id="JEMG01000001">
    <property type="protein sequence ID" value="EYC51309.1"/>
    <property type="molecule type" value="Genomic_DNA"/>
</dbReference>
<dbReference type="eggNOG" id="ENOG50332FQ">
    <property type="taxonomic scope" value="Bacteria"/>
</dbReference>
<feature type="region of interest" description="Disordered" evidence="1">
    <location>
        <begin position="1"/>
        <end position="22"/>
    </location>
</feature>
<gene>
    <name evidence="2" type="ORF">AZ34_09570</name>
</gene>
<proteinExistence type="predicted"/>
<evidence type="ECO:0000256" key="1">
    <source>
        <dbReference type="SAM" id="MobiDB-lite"/>
    </source>
</evidence>
<evidence type="ECO:0000313" key="3">
    <source>
        <dbReference type="Proteomes" id="UP000023268"/>
    </source>
</evidence>
<protein>
    <submittedName>
        <fullName evidence="2">Uncharacterized protein</fullName>
    </submittedName>
</protein>
<sequence length="109" mass="12144">MNRPYSVRLYDPQGEGDAQGSRVREQAQRRFAQVLEDHLGDAELVLPVHAAYLRIAQAYGDPPNLEALTDAEREIAQQWLLAESAALEAVFGPLRGMSESFYEIRPTGS</sequence>
<organism evidence="2 3">
    <name type="scientific">Hylemonella gracilis str. Niagara R</name>
    <dbReference type="NCBI Taxonomy" id="1458275"/>
    <lineage>
        <taxon>Bacteria</taxon>
        <taxon>Pseudomonadati</taxon>
        <taxon>Pseudomonadota</taxon>
        <taxon>Betaproteobacteria</taxon>
        <taxon>Burkholderiales</taxon>
        <taxon>Comamonadaceae</taxon>
        <taxon>Hylemonella</taxon>
    </lineage>
</organism>
<dbReference type="RefSeq" id="WP_035607424.1">
    <property type="nucleotide sequence ID" value="NZ_JEMG01000001.1"/>
</dbReference>